<feature type="region of interest" description="Disordered" evidence="1">
    <location>
        <begin position="1"/>
        <end position="25"/>
    </location>
</feature>
<dbReference type="EMBL" id="BAAAQB010000026">
    <property type="protein sequence ID" value="GAA2134438.1"/>
    <property type="molecule type" value="Genomic_DNA"/>
</dbReference>
<sequence>MNVERPIGQPTTTETVDYPTAPHRGPANRQAVVPASPLRIATGVVALVLPVVGLPFAAALLFSKGLGPGSPFNGWMNFFLIVGSIGCVVTGIVIIAKQRRRGGATPWLVGSFALLVVIACLGMLASPRASFPGFILITVLVAIATLILAILVIVMDKAKR</sequence>
<dbReference type="RefSeq" id="WP_344364580.1">
    <property type="nucleotide sequence ID" value="NZ_BAAAQB010000026.1"/>
</dbReference>
<feature type="transmembrane region" description="Helical" evidence="2">
    <location>
        <begin position="107"/>
        <end position="125"/>
    </location>
</feature>
<keyword evidence="2" id="KW-0472">Membrane</keyword>
<gene>
    <name evidence="3" type="ORF">GCM10009825_18060</name>
</gene>
<dbReference type="Proteomes" id="UP001500102">
    <property type="component" value="Unassembled WGS sequence"/>
</dbReference>
<feature type="transmembrane region" description="Helical" evidence="2">
    <location>
        <begin position="38"/>
        <end position="62"/>
    </location>
</feature>
<evidence type="ECO:0000313" key="3">
    <source>
        <dbReference type="EMBL" id="GAA2134438.1"/>
    </source>
</evidence>
<evidence type="ECO:0000313" key="4">
    <source>
        <dbReference type="Proteomes" id="UP001500102"/>
    </source>
</evidence>
<evidence type="ECO:0008006" key="5">
    <source>
        <dbReference type="Google" id="ProtNLM"/>
    </source>
</evidence>
<name>A0ABN2YZF7_9MICC</name>
<keyword evidence="2" id="KW-0812">Transmembrane</keyword>
<proteinExistence type="predicted"/>
<evidence type="ECO:0000256" key="2">
    <source>
        <dbReference type="SAM" id="Phobius"/>
    </source>
</evidence>
<feature type="transmembrane region" description="Helical" evidence="2">
    <location>
        <begin position="74"/>
        <end position="95"/>
    </location>
</feature>
<reference evidence="3 4" key="1">
    <citation type="journal article" date="2019" name="Int. J. Syst. Evol. Microbiol.">
        <title>The Global Catalogue of Microorganisms (GCM) 10K type strain sequencing project: providing services to taxonomists for standard genome sequencing and annotation.</title>
        <authorList>
            <consortium name="The Broad Institute Genomics Platform"/>
            <consortium name="The Broad Institute Genome Sequencing Center for Infectious Disease"/>
            <person name="Wu L."/>
            <person name="Ma J."/>
        </authorList>
    </citation>
    <scope>NUCLEOTIDE SEQUENCE [LARGE SCALE GENOMIC DNA]</scope>
    <source>
        <strain evidence="3 4">JCM 15921</strain>
    </source>
</reference>
<keyword evidence="2" id="KW-1133">Transmembrane helix</keyword>
<accession>A0ABN2YZF7</accession>
<feature type="transmembrane region" description="Helical" evidence="2">
    <location>
        <begin position="131"/>
        <end position="154"/>
    </location>
</feature>
<evidence type="ECO:0000256" key="1">
    <source>
        <dbReference type="SAM" id="MobiDB-lite"/>
    </source>
</evidence>
<comment type="caution">
    <text evidence="3">The sequence shown here is derived from an EMBL/GenBank/DDBJ whole genome shotgun (WGS) entry which is preliminary data.</text>
</comment>
<keyword evidence="4" id="KW-1185">Reference proteome</keyword>
<protein>
    <recommendedName>
        <fullName evidence="5">Integral membrane protein</fullName>
    </recommendedName>
</protein>
<organism evidence="3 4">
    <name type="scientific">Arthrobacter humicola</name>
    <dbReference type="NCBI Taxonomy" id="409291"/>
    <lineage>
        <taxon>Bacteria</taxon>
        <taxon>Bacillati</taxon>
        <taxon>Actinomycetota</taxon>
        <taxon>Actinomycetes</taxon>
        <taxon>Micrococcales</taxon>
        <taxon>Micrococcaceae</taxon>
        <taxon>Arthrobacter</taxon>
    </lineage>
</organism>